<evidence type="ECO:0000313" key="2">
    <source>
        <dbReference type="EMBL" id="KAJ1929202.1"/>
    </source>
</evidence>
<gene>
    <name evidence="2" type="ORF">IWQ60_001371</name>
</gene>
<evidence type="ECO:0000259" key="1">
    <source>
        <dbReference type="Pfam" id="PF13462"/>
    </source>
</evidence>
<accession>A0A9W8DWN2</accession>
<dbReference type="Gene3D" id="3.40.30.10">
    <property type="entry name" value="Glutaredoxin"/>
    <property type="match status" value="1"/>
</dbReference>
<dbReference type="Pfam" id="PF13462">
    <property type="entry name" value="Thioredoxin_4"/>
    <property type="match status" value="1"/>
</dbReference>
<evidence type="ECO:0000313" key="3">
    <source>
        <dbReference type="Proteomes" id="UP001150569"/>
    </source>
</evidence>
<name>A0A9W8DWN2_9FUNG</name>
<dbReference type="EMBL" id="JANBPT010000043">
    <property type="protein sequence ID" value="KAJ1929202.1"/>
    <property type="molecule type" value="Genomic_DNA"/>
</dbReference>
<dbReference type="PANTHER" id="PTHR33875:SF2">
    <property type="entry name" value="ACR183CP"/>
    <property type="match status" value="1"/>
</dbReference>
<dbReference type="InterPro" id="IPR012336">
    <property type="entry name" value="Thioredoxin-like_fold"/>
</dbReference>
<dbReference type="PANTHER" id="PTHR33875">
    <property type="entry name" value="OS09G0542200 PROTEIN"/>
    <property type="match status" value="1"/>
</dbReference>
<sequence length="205" mass="23045">MTCSHFRPIPSGHRLGAQTAPVVLEAYLDYACPFSRRFFERYTKEVVPFLEKHYSNQVQLIFRHQVQPWHPQSAVLHEAALAVERINQTAFYSFSAILFEKQEEYFDTAVHALSRGQLHQSLAQLASGVGVDPDAVTQQLALDTKTGNNTGTSVTNELKLHIKLGRQQGIHASPTVLYNGLVDNSISSAWTLEQWMEFFAGKLEA</sequence>
<protein>
    <recommendedName>
        <fullName evidence="1">Thioredoxin-like fold domain-containing protein</fullName>
    </recommendedName>
</protein>
<feature type="domain" description="Thioredoxin-like fold" evidence="1">
    <location>
        <begin position="11"/>
        <end position="182"/>
    </location>
</feature>
<dbReference type="Proteomes" id="UP001150569">
    <property type="component" value="Unassembled WGS sequence"/>
</dbReference>
<dbReference type="AlphaFoldDB" id="A0A9W8DWN2"/>
<dbReference type="OrthoDB" id="37297at2759"/>
<reference evidence="2" key="1">
    <citation type="submission" date="2022-07" db="EMBL/GenBank/DDBJ databases">
        <title>Phylogenomic reconstructions and comparative analyses of Kickxellomycotina fungi.</title>
        <authorList>
            <person name="Reynolds N.K."/>
            <person name="Stajich J.E."/>
            <person name="Barry K."/>
            <person name="Grigoriev I.V."/>
            <person name="Crous P."/>
            <person name="Smith M.E."/>
        </authorList>
    </citation>
    <scope>NUCLEOTIDE SEQUENCE</scope>
    <source>
        <strain evidence="2">RSA 861</strain>
    </source>
</reference>
<comment type="caution">
    <text evidence="2">The sequence shown here is derived from an EMBL/GenBank/DDBJ whole genome shotgun (WGS) entry which is preliminary data.</text>
</comment>
<organism evidence="2 3">
    <name type="scientific">Tieghemiomyces parasiticus</name>
    <dbReference type="NCBI Taxonomy" id="78921"/>
    <lineage>
        <taxon>Eukaryota</taxon>
        <taxon>Fungi</taxon>
        <taxon>Fungi incertae sedis</taxon>
        <taxon>Zoopagomycota</taxon>
        <taxon>Kickxellomycotina</taxon>
        <taxon>Dimargaritomycetes</taxon>
        <taxon>Dimargaritales</taxon>
        <taxon>Dimargaritaceae</taxon>
        <taxon>Tieghemiomyces</taxon>
    </lineage>
</organism>
<dbReference type="SUPFAM" id="SSF52833">
    <property type="entry name" value="Thioredoxin-like"/>
    <property type="match status" value="1"/>
</dbReference>
<proteinExistence type="predicted"/>
<dbReference type="InterPro" id="IPR036249">
    <property type="entry name" value="Thioredoxin-like_sf"/>
</dbReference>
<keyword evidence="3" id="KW-1185">Reference proteome</keyword>